<dbReference type="Gene3D" id="3.40.630.10">
    <property type="entry name" value="Zn peptidases"/>
    <property type="match status" value="1"/>
</dbReference>
<gene>
    <name evidence="1" type="ORF">ATI53_104014</name>
</gene>
<sequence>MPAIPPVVAQPEPLQEFPGRPFDRFRTAAFVAEMSKTFGVGQTQQGITKSGIVAIAEERVPARAMGLRCDMAALSMDDLDHASTVPGAVPVRGYDRGLAKMRSAAKYLRIKSTLSGQAAPILQPSEERDGDAGMIVESRMTRSDSMASGGARYIARKIDAEILKSSDFPNA</sequence>
<keyword evidence="2" id="KW-1185">Reference proteome</keyword>
<dbReference type="AlphaFoldDB" id="A0A327XVX9"/>
<dbReference type="SUPFAM" id="SSF53187">
    <property type="entry name" value="Zn-dependent exopeptidases"/>
    <property type="match status" value="1"/>
</dbReference>
<dbReference type="InterPro" id="IPR017439">
    <property type="entry name" value="Amidohydrolase"/>
</dbReference>
<proteinExistence type="predicted"/>
<evidence type="ECO:0000313" key="2">
    <source>
        <dbReference type="Proteomes" id="UP000249165"/>
    </source>
</evidence>
<dbReference type="PANTHER" id="PTHR11014">
    <property type="entry name" value="PEPTIDASE M20 FAMILY MEMBER"/>
    <property type="match status" value="1"/>
</dbReference>
<dbReference type="RefSeq" id="WP_111550964.1">
    <property type="nucleotide sequence ID" value="NZ_LIQE01000038.1"/>
</dbReference>
<protein>
    <submittedName>
        <fullName evidence="1">Hippurate hydrolase</fullName>
    </submittedName>
</protein>
<accession>A0A327XVX9</accession>
<evidence type="ECO:0000313" key="1">
    <source>
        <dbReference type="EMBL" id="RAK13148.1"/>
    </source>
</evidence>
<dbReference type="GO" id="GO:0016787">
    <property type="term" value="F:hydrolase activity"/>
    <property type="evidence" value="ECO:0007669"/>
    <property type="project" value="UniProtKB-KW"/>
</dbReference>
<dbReference type="EMBL" id="QLMG01000040">
    <property type="protein sequence ID" value="RAK13148.1"/>
    <property type="molecule type" value="Genomic_DNA"/>
</dbReference>
<dbReference type="PANTHER" id="PTHR11014:SF63">
    <property type="entry name" value="METALLOPEPTIDASE, PUTATIVE (AFU_ORTHOLOGUE AFUA_6G09600)-RELATED"/>
    <property type="match status" value="1"/>
</dbReference>
<name>A0A327XVX9_9RHOB</name>
<dbReference type="Proteomes" id="UP000249165">
    <property type="component" value="Unassembled WGS sequence"/>
</dbReference>
<comment type="caution">
    <text evidence="1">The sequence shown here is derived from an EMBL/GenBank/DDBJ whole genome shotgun (WGS) entry which is preliminary data.</text>
</comment>
<reference evidence="1 2" key="1">
    <citation type="submission" date="2018-06" db="EMBL/GenBank/DDBJ databases">
        <title>Genomic Encyclopedia of Archaeal and Bacterial Type Strains, Phase II (KMG-II): from individual species to whole genera.</title>
        <authorList>
            <person name="Goeker M."/>
        </authorList>
    </citation>
    <scope>NUCLEOTIDE SEQUENCE [LARGE SCALE GENOMIC DNA]</scope>
    <source>
        <strain evidence="1 2">DSM 22011</strain>
    </source>
</reference>
<keyword evidence="1" id="KW-0378">Hydrolase</keyword>
<organism evidence="1 2">
    <name type="scientific">Salipiger aestuarii</name>
    <dbReference type="NCBI Taxonomy" id="568098"/>
    <lineage>
        <taxon>Bacteria</taxon>
        <taxon>Pseudomonadati</taxon>
        <taxon>Pseudomonadota</taxon>
        <taxon>Alphaproteobacteria</taxon>
        <taxon>Rhodobacterales</taxon>
        <taxon>Roseobacteraceae</taxon>
        <taxon>Salipiger</taxon>
    </lineage>
</organism>